<dbReference type="InterPro" id="IPR053931">
    <property type="entry name" value="RapZ_C"/>
</dbReference>
<dbReference type="InterPro" id="IPR053930">
    <property type="entry name" value="RapZ-like_N"/>
</dbReference>
<reference evidence="7 8" key="1">
    <citation type="submission" date="2018-06" db="EMBL/GenBank/DDBJ databases">
        <authorList>
            <consortium name="Pathogen Informatics"/>
            <person name="Doyle S."/>
        </authorList>
    </citation>
    <scope>NUCLEOTIDE SEQUENCE [LARGE SCALE GENOMIC DNA]</scope>
    <source>
        <strain evidence="8">ATCC 11859 / DSM 33 / NCIB 8841 / NCTC 4822</strain>
    </source>
</reference>
<evidence type="ECO:0000259" key="5">
    <source>
        <dbReference type="Pfam" id="PF03668"/>
    </source>
</evidence>
<dbReference type="Pfam" id="PF22740">
    <property type="entry name" value="PapZ_C"/>
    <property type="match status" value="1"/>
</dbReference>
<dbReference type="Pfam" id="PF03668">
    <property type="entry name" value="RapZ-like_N"/>
    <property type="match status" value="1"/>
</dbReference>
<dbReference type="GO" id="GO:0005524">
    <property type="term" value="F:ATP binding"/>
    <property type="evidence" value="ECO:0007669"/>
    <property type="project" value="UniProtKB-UniRule"/>
</dbReference>
<dbReference type="HAMAP" id="MF_00636">
    <property type="entry name" value="RapZ_like"/>
    <property type="match status" value="1"/>
</dbReference>
<name>A0A380C9L0_SPOPA</name>
<evidence type="ECO:0000259" key="6">
    <source>
        <dbReference type="Pfam" id="PF22740"/>
    </source>
</evidence>
<feature type="binding site" evidence="4">
    <location>
        <begin position="20"/>
        <end position="27"/>
    </location>
    <ligand>
        <name>ATP</name>
        <dbReference type="ChEBI" id="CHEBI:30616"/>
    </ligand>
</feature>
<dbReference type="AlphaFoldDB" id="A0A380C9L0"/>
<accession>A0A380C9L0</accession>
<keyword evidence="1 4" id="KW-0547">Nucleotide-binding</keyword>
<dbReference type="Proteomes" id="UP000254519">
    <property type="component" value="Unassembled WGS sequence"/>
</dbReference>
<feature type="domain" description="RapZ-like N-terminal" evidence="5">
    <location>
        <begin position="13"/>
        <end position="171"/>
    </location>
</feature>
<dbReference type="NCBIfam" id="NF003828">
    <property type="entry name" value="PRK05416.1"/>
    <property type="match status" value="1"/>
</dbReference>
<dbReference type="EMBL" id="UGYZ01000002">
    <property type="protein sequence ID" value="SUJ15798.1"/>
    <property type="molecule type" value="Genomic_DNA"/>
</dbReference>
<evidence type="ECO:0000256" key="1">
    <source>
        <dbReference type="ARBA" id="ARBA00022741"/>
    </source>
</evidence>
<evidence type="ECO:0000313" key="7">
    <source>
        <dbReference type="EMBL" id="SUJ15798.1"/>
    </source>
</evidence>
<dbReference type="GO" id="GO:0005525">
    <property type="term" value="F:GTP binding"/>
    <property type="evidence" value="ECO:0007669"/>
    <property type="project" value="UniProtKB-UniRule"/>
</dbReference>
<organism evidence="7 8">
    <name type="scientific">Sporosarcina pasteurii</name>
    <name type="common">Bacillus pasteurii</name>
    <dbReference type="NCBI Taxonomy" id="1474"/>
    <lineage>
        <taxon>Bacteria</taxon>
        <taxon>Bacillati</taxon>
        <taxon>Bacillota</taxon>
        <taxon>Bacilli</taxon>
        <taxon>Bacillales</taxon>
        <taxon>Caryophanaceae</taxon>
        <taxon>Sporosarcina</taxon>
    </lineage>
</organism>
<dbReference type="SUPFAM" id="SSF52540">
    <property type="entry name" value="P-loop containing nucleoside triphosphate hydrolases"/>
    <property type="match status" value="1"/>
</dbReference>
<dbReference type="PIRSF" id="PIRSF005052">
    <property type="entry name" value="P-loopkin"/>
    <property type="match status" value="1"/>
</dbReference>
<dbReference type="InterPro" id="IPR005337">
    <property type="entry name" value="RapZ-like"/>
</dbReference>
<dbReference type="PANTHER" id="PTHR30448:SF0">
    <property type="entry name" value="RNASE ADAPTER PROTEIN RAPZ"/>
    <property type="match status" value="1"/>
</dbReference>
<dbReference type="Gene3D" id="3.40.50.300">
    <property type="entry name" value="P-loop containing nucleotide triphosphate hydrolases"/>
    <property type="match status" value="1"/>
</dbReference>
<gene>
    <name evidence="7" type="primary">yvcJ</name>
    <name evidence="7" type="ORF">NCTC4822_02657</name>
</gene>
<dbReference type="PANTHER" id="PTHR30448">
    <property type="entry name" value="RNASE ADAPTER PROTEIN RAPZ"/>
    <property type="match status" value="1"/>
</dbReference>
<keyword evidence="8" id="KW-1185">Reference proteome</keyword>
<dbReference type="OrthoDB" id="9784461at2"/>
<proteinExistence type="inferred from homology"/>
<protein>
    <submittedName>
        <fullName evidence="7">GlmZ(SRNA)-inactivating NTPase</fullName>
    </submittedName>
</protein>
<dbReference type="InterPro" id="IPR027417">
    <property type="entry name" value="P-loop_NTPase"/>
</dbReference>
<evidence type="ECO:0000256" key="3">
    <source>
        <dbReference type="ARBA" id="ARBA00023134"/>
    </source>
</evidence>
<feature type="domain" description="RapZ C-terminal" evidence="6">
    <location>
        <begin position="176"/>
        <end position="294"/>
    </location>
</feature>
<evidence type="ECO:0000256" key="2">
    <source>
        <dbReference type="ARBA" id="ARBA00022840"/>
    </source>
</evidence>
<sequence>MGLAEVKNYNDDVELVIITGMSGAGKTVAMQSFEDLGFYCIDNLPPELLVTFLDLMMKSENKMRRIAAVMDTRGGDLFDSLIGALDELSRTNGVSWRILFLDADDETLVRRYKESRRSHPLAEGGLPLTGIQKERELLSELRGHARSIYNTSNLLPRKLREKIIEEFSTKQDTIFTVNFISFGFKHGMPIDADVVFDIRFLPNPFYIEDLRPKTGLQSEVSEYVLKWGETKQLIEKLTDLFKFLIPQYKNEGKSQVVIAFGCTGGQHRSVTFAEHFGKYFQEEYKTLITHRDIQLRKG</sequence>
<keyword evidence="2 4" id="KW-0067">ATP-binding</keyword>
<feature type="binding site" evidence="4">
    <location>
        <begin position="71"/>
        <end position="74"/>
    </location>
    <ligand>
        <name>GTP</name>
        <dbReference type="ChEBI" id="CHEBI:37565"/>
    </ligand>
</feature>
<evidence type="ECO:0000256" key="4">
    <source>
        <dbReference type="HAMAP-Rule" id="MF_00636"/>
    </source>
</evidence>
<evidence type="ECO:0000313" key="8">
    <source>
        <dbReference type="Proteomes" id="UP000254519"/>
    </source>
</evidence>
<keyword evidence="3 4" id="KW-0342">GTP-binding</keyword>